<gene>
    <name evidence="1" type="ORF">FS320_27535</name>
</gene>
<comment type="caution">
    <text evidence="1">The sequence shown here is derived from an EMBL/GenBank/DDBJ whole genome shotgun (WGS) entry which is preliminary data.</text>
</comment>
<evidence type="ECO:0000313" key="2">
    <source>
        <dbReference type="Proteomes" id="UP000403266"/>
    </source>
</evidence>
<dbReference type="AlphaFoldDB" id="A0A5N7MP33"/>
<reference evidence="1 2" key="1">
    <citation type="journal article" date="2019" name="Syst. Appl. Microbiol.">
        <title>Microvirga tunisiensis sp. nov., a root nodule symbiotic bacterium isolated from Lupinus micranthus and L. luteus grown in Northern Tunisia.</title>
        <authorList>
            <person name="Msaddak A."/>
            <person name="Rejili M."/>
            <person name="Duran D."/>
            <person name="Mars M."/>
            <person name="Palacios J.M."/>
            <person name="Ruiz-Argueso T."/>
            <person name="Rey L."/>
            <person name="Imperial J."/>
        </authorList>
    </citation>
    <scope>NUCLEOTIDE SEQUENCE [LARGE SCALE GENOMIC DNA]</scope>
    <source>
        <strain evidence="1 2">Lmie10</strain>
    </source>
</reference>
<dbReference type="RefSeq" id="WP_210252221.1">
    <property type="nucleotide sequence ID" value="NZ_VOSK01000172.1"/>
</dbReference>
<name>A0A5N7MP33_9HYPH</name>
<proteinExistence type="predicted"/>
<keyword evidence="2" id="KW-1185">Reference proteome</keyword>
<dbReference type="EMBL" id="VOSK01000172">
    <property type="protein sequence ID" value="MPR28787.1"/>
    <property type="molecule type" value="Genomic_DNA"/>
</dbReference>
<sequence>MASAVIASSPEETKAAGEGPQPVYINGSWVVRKADTYPNKRVYRRYSFTKDMEMPNVMLLQCPKDPGKHVHFSLEMRRVGPIDKVFSSEFESFNARFLVDGRHSFTLPGEFIKTELFFDRTPDTAEDFDEVIRASEFQTRFGQREVRVVFKVMPEFTKALPELLQAMKAGPVSILTTAEAIRDCRQYRGER</sequence>
<dbReference type="Proteomes" id="UP000403266">
    <property type="component" value="Unassembled WGS sequence"/>
</dbReference>
<protein>
    <submittedName>
        <fullName evidence="1">Uncharacterized protein</fullName>
    </submittedName>
</protein>
<organism evidence="1 2">
    <name type="scientific">Microvirga tunisiensis</name>
    <dbReference type="NCBI Taxonomy" id="2108360"/>
    <lineage>
        <taxon>Bacteria</taxon>
        <taxon>Pseudomonadati</taxon>
        <taxon>Pseudomonadota</taxon>
        <taxon>Alphaproteobacteria</taxon>
        <taxon>Hyphomicrobiales</taxon>
        <taxon>Methylobacteriaceae</taxon>
        <taxon>Microvirga</taxon>
    </lineage>
</organism>
<evidence type="ECO:0000313" key="1">
    <source>
        <dbReference type="EMBL" id="MPR28787.1"/>
    </source>
</evidence>
<accession>A0A5N7MP33</accession>